<feature type="transmembrane region" description="Helical" evidence="6">
    <location>
        <begin position="143"/>
        <end position="164"/>
    </location>
</feature>
<evidence type="ECO:0000313" key="7">
    <source>
        <dbReference type="EMBL" id="MFC6039194.1"/>
    </source>
</evidence>
<feature type="transmembrane region" description="Helical" evidence="6">
    <location>
        <begin position="413"/>
        <end position="433"/>
    </location>
</feature>
<comment type="similarity">
    <text evidence="2">Belongs to the purine-cytosine permease (2.A.39) family.</text>
</comment>
<evidence type="ECO:0000256" key="6">
    <source>
        <dbReference type="SAM" id="Phobius"/>
    </source>
</evidence>
<evidence type="ECO:0000256" key="5">
    <source>
        <dbReference type="ARBA" id="ARBA00023136"/>
    </source>
</evidence>
<feature type="transmembrane region" description="Helical" evidence="6">
    <location>
        <begin position="171"/>
        <end position="191"/>
    </location>
</feature>
<comment type="subcellular location">
    <subcellularLocation>
        <location evidence="1">Membrane</location>
        <topology evidence="1">Multi-pass membrane protein</topology>
    </subcellularLocation>
</comment>
<feature type="transmembrane region" description="Helical" evidence="6">
    <location>
        <begin position="245"/>
        <end position="266"/>
    </location>
</feature>
<evidence type="ECO:0000256" key="3">
    <source>
        <dbReference type="ARBA" id="ARBA00022692"/>
    </source>
</evidence>
<evidence type="ECO:0000313" key="8">
    <source>
        <dbReference type="Proteomes" id="UP001596170"/>
    </source>
</evidence>
<dbReference type="PANTHER" id="PTHR30569">
    <property type="entry name" value="CYTOSINE TRANSPORTER CODB"/>
    <property type="match status" value="1"/>
</dbReference>
<feature type="transmembrane region" description="Helical" evidence="6">
    <location>
        <begin position="57"/>
        <end position="78"/>
    </location>
</feature>
<dbReference type="InterPro" id="IPR030191">
    <property type="entry name" value="CodB"/>
</dbReference>
<dbReference type="EMBL" id="JBHSRI010000007">
    <property type="protein sequence ID" value="MFC6039194.1"/>
    <property type="molecule type" value="Genomic_DNA"/>
</dbReference>
<dbReference type="Gene3D" id="1.10.4160.10">
    <property type="entry name" value="Hydantoin permease"/>
    <property type="match status" value="1"/>
</dbReference>
<dbReference type="RefSeq" id="WP_377733275.1">
    <property type="nucleotide sequence ID" value="NZ_JBHSRI010000007.1"/>
</dbReference>
<keyword evidence="4 6" id="KW-1133">Transmembrane helix</keyword>
<evidence type="ECO:0000256" key="2">
    <source>
        <dbReference type="ARBA" id="ARBA00008974"/>
    </source>
</evidence>
<keyword evidence="8" id="KW-1185">Reference proteome</keyword>
<reference evidence="8" key="1">
    <citation type="journal article" date="2019" name="Int. J. Syst. Evol. Microbiol.">
        <title>The Global Catalogue of Microorganisms (GCM) 10K type strain sequencing project: providing services to taxonomists for standard genome sequencing and annotation.</title>
        <authorList>
            <consortium name="The Broad Institute Genomics Platform"/>
            <consortium name="The Broad Institute Genome Sequencing Center for Infectious Disease"/>
            <person name="Wu L."/>
            <person name="Ma J."/>
        </authorList>
    </citation>
    <scope>NUCLEOTIDE SEQUENCE [LARGE SCALE GENOMIC DNA]</scope>
    <source>
        <strain evidence="8">CCUG 54527</strain>
    </source>
</reference>
<feature type="transmembrane region" description="Helical" evidence="6">
    <location>
        <begin position="347"/>
        <end position="368"/>
    </location>
</feature>
<feature type="transmembrane region" description="Helical" evidence="6">
    <location>
        <begin position="324"/>
        <end position="341"/>
    </location>
</feature>
<evidence type="ECO:0000256" key="1">
    <source>
        <dbReference type="ARBA" id="ARBA00004141"/>
    </source>
</evidence>
<keyword evidence="3 6" id="KW-0812">Transmembrane</keyword>
<dbReference type="Pfam" id="PF02133">
    <property type="entry name" value="Transp_cyt_pur"/>
    <property type="match status" value="1"/>
</dbReference>
<name>A0ABW1L5H6_9BACL</name>
<dbReference type="InterPro" id="IPR001248">
    <property type="entry name" value="Pur-cyt_permease"/>
</dbReference>
<evidence type="ECO:0000256" key="4">
    <source>
        <dbReference type="ARBA" id="ARBA00022989"/>
    </source>
</evidence>
<feature type="transmembrane region" description="Helical" evidence="6">
    <location>
        <begin position="286"/>
        <end position="312"/>
    </location>
</feature>
<proteinExistence type="inferred from homology"/>
<gene>
    <name evidence="7" type="ORF">ACFPYN_07050</name>
</gene>
<protein>
    <submittedName>
        <fullName evidence="7">Purine-cytosine permease family protein</fullName>
    </submittedName>
</protein>
<comment type="caution">
    <text evidence="7">The sequence shown here is derived from an EMBL/GenBank/DDBJ whole genome shotgun (WGS) entry which is preliminary data.</text>
</comment>
<feature type="transmembrane region" description="Helical" evidence="6">
    <location>
        <begin position="29"/>
        <end position="50"/>
    </location>
</feature>
<dbReference type="Proteomes" id="UP001596170">
    <property type="component" value="Unassembled WGS sequence"/>
</dbReference>
<dbReference type="PANTHER" id="PTHR30569:SF0">
    <property type="entry name" value="CYTOSINE PERMEASE"/>
    <property type="match status" value="1"/>
</dbReference>
<sequence>MARLNKRNFEQFGLEAVPSTLKQSTWKEYAIIAFAFSVNAGNFLVPALAVTQGNLPWLVAFAAVWIGAILAFLCVSALSIPGALYGLPGQYILRAFVGSWLATKIASPIRVLTSLYWFSVQTIGGTYILQSVIFQFFNFHIPFTYLAILTASLMAYLALVGYDAVKKVTRLFLPILILGQGLMLFVIFTEVPVSIENSSPDATMNWGVFFFYMSLAFVQFVSGVSASSDMTRYAKSARQGFSGMFLGNTAGYFMTAFIGTLVAAYFQSTNPFVVLSEVTNSPFVGLFITISGLLAMISINIGNAYTGGFSLLNTWPALGRIRSALLFGVVGIILSCFPRLSTEAASIISILGAGIVPLSAIIVVDYLWIKKRTISEDQLINVVSGSYKLNLAAIITFTIMSIAYLIIPKELAPGMLIFVSSSIVYLLLHKYVVTN</sequence>
<feature type="transmembrane region" description="Helical" evidence="6">
    <location>
        <begin position="203"/>
        <end position="224"/>
    </location>
</feature>
<accession>A0ABW1L5H6</accession>
<keyword evidence="5 6" id="KW-0472">Membrane</keyword>
<feature type="transmembrane region" description="Helical" evidence="6">
    <location>
        <begin position="389"/>
        <end position="407"/>
    </location>
</feature>
<organism evidence="7 8">
    <name type="scientific">Paenisporosarcina macmurdoensis</name>
    <dbReference type="NCBI Taxonomy" id="212659"/>
    <lineage>
        <taxon>Bacteria</taxon>
        <taxon>Bacillati</taxon>
        <taxon>Bacillota</taxon>
        <taxon>Bacilli</taxon>
        <taxon>Bacillales</taxon>
        <taxon>Caryophanaceae</taxon>
        <taxon>Paenisporosarcina</taxon>
    </lineage>
</organism>